<feature type="region of interest" description="Disordered" evidence="10">
    <location>
        <begin position="316"/>
        <end position="343"/>
    </location>
</feature>
<comment type="function">
    <text evidence="1">VSG forms a coat on the surface of the parasite. The trypanosome evades the immune response of the host by expressing a series of antigenically distinct VSGs from an estimated 1000 VSG genes.</text>
</comment>
<keyword evidence="8" id="KW-0449">Lipoprotein</keyword>
<dbReference type="InterPro" id="IPR019609">
    <property type="entry name" value="Variant_surf_glycoprt_trypan_C"/>
</dbReference>
<dbReference type="VEuPathDB" id="TriTrypDB:Tb1125.Tb11.v5.0131"/>
<dbReference type="Pfam" id="PF10659">
    <property type="entry name" value="Trypan_glycop_C"/>
    <property type="match status" value="1"/>
</dbReference>
<feature type="domain" description="Trypanosome variant surface glycoprotein B-type N-terminal" evidence="12">
    <location>
        <begin position="5"/>
        <end position="248"/>
    </location>
</feature>
<keyword evidence="6" id="KW-0472">Membrane</keyword>
<evidence type="ECO:0000256" key="5">
    <source>
        <dbReference type="ARBA" id="ARBA00022729"/>
    </source>
</evidence>
<keyword evidence="7" id="KW-0325">Glycoprotein</keyword>
<feature type="region of interest" description="Disordered" evidence="10">
    <location>
        <begin position="267"/>
        <end position="289"/>
    </location>
</feature>
<reference evidence="13" key="1">
    <citation type="submission" date="2016-08" db="EMBL/GenBank/DDBJ databases">
        <title>VSG repertoire of Trypanosoma brucei EATRO 1125.</title>
        <authorList>
            <person name="Cross G.A."/>
        </authorList>
    </citation>
    <scope>NUCLEOTIDE SEQUENCE</scope>
    <source>
        <strain evidence="13">EATRO 1125</strain>
    </source>
</reference>
<dbReference type="EMBL" id="KX699988">
    <property type="protein sequence ID" value="APD73944.1"/>
    <property type="molecule type" value="Genomic_DNA"/>
</dbReference>
<dbReference type="InterPro" id="IPR025932">
    <property type="entry name" value="Trypano_VSG_B_N_dom"/>
</dbReference>
<evidence type="ECO:0000256" key="1">
    <source>
        <dbReference type="ARBA" id="ARBA00002523"/>
    </source>
</evidence>
<evidence type="ECO:0000256" key="2">
    <source>
        <dbReference type="ARBA" id="ARBA00004609"/>
    </source>
</evidence>
<comment type="subcellular location">
    <subcellularLocation>
        <location evidence="2">Cell membrane</location>
        <topology evidence="2">Lipid-anchor</topology>
        <topology evidence="2">GPI-anchor</topology>
    </subcellularLocation>
</comment>
<feature type="coiled-coil region" evidence="9">
    <location>
        <begin position="219"/>
        <end position="259"/>
    </location>
</feature>
<dbReference type="VEuPathDB" id="TriTrypDB:Tb11.0610"/>
<evidence type="ECO:0000256" key="9">
    <source>
        <dbReference type="SAM" id="Coils"/>
    </source>
</evidence>
<feature type="compositionally biased region" description="Basic and acidic residues" evidence="10">
    <location>
        <begin position="333"/>
        <end position="343"/>
    </location>
</feature>
<dbReference type="GO" id="GO:0098552">
    <property type="term" value="C:side of membrane"/>
    <property type="evidence" value="ECO:0007669"/>
    <property type="project" value="UniProtKB-KW"/>
</dbReference>
<feature type="domain" description="Trypanosome variant surface glycoprotein C-terminal" evidence="11">
    <location>
        <begin position="288"/>
        <end position="382"/>
    </location>
</feature>
<sequence length="383" mass="41398">MAEIKKLKLEEANPNQLTQIRTELKKLATAAKSKMAERQALQDKLSKPAGNLAETLKDIAYGNKQQTRDTVLAANSFGGGAKAYATVCSGEATTNRLKTVAGTIACLCNKAAANEEAAVCGRSAKLSTSQWTVANAPDDNVIREPLKFCNKYSPKELTSAALYHFLDSISRHIKVSEADGILGALHTDSCKGAKTNGICIKLTGWAADGTADIAKLQWAQKLKTLADELRQREEAASEAKQVDREIKKLHAEAMLVRENTRHIQETPQIRAGAQQTPSSSSKETSAGCNNHTKKTVEECKTLGCDYDVENKKCKPKTGSETTPVGTGEGVAGEQKKGDKCKGKLEPECTKSPECKWDGKECKDSSFILSNKLALIADFMSLLF</sequence>
<accession>A0A1J0R838</accession>
<dbReference type="Gene3D" id="3.30.1680.40">
    <property type="match status" value="1"/>
</dbReference>
<feature type="compositionally biased region" description="Polar residues" evidence="10">
    <location>
        <begin position="273"/>
        <end position="289"/>
    </location>
</feature>
<proteinExistence type="predicted"/>
<dbReference type="AlphaFoldDB" id="A0A1J0R838"/>
<dbReference type="VEuPathDB" id="TriTrypDB:Tb427_000843600"/>
<keyword evidence="5" id="KW-0732">Signal</keyword>
<evidence type="ECO:0000256" key="7">
    <source>
        <dbReference type="ARBA" id="ARBA00023180"/>
    </source>
</evidence>
<keyword evidence="4" id="KW-0336">GPI-anchor</keyword>
<keyword evidence="3" id="KW-1003">Cell membrane</keyword>
<name>A0A1J0R838_9TRYP</name>
<evidence type="ECO:0000256" key="4">
    <source>
        <dbReference type="ARBA" id="ARBA00022622"/>
    </source>
</evidence>
<dbReference type="GO" id="GO:0005886">
    <property type="term" value="C:plasma membrane"/>
    <property type="evidence" value="ECO:0007669"/>
    <property type="project" value="UniProtKB-SubCell"/>
</dbReference>
<keyword evidence="9" id="KW-0175">Coiled coil</keyword>
<evidence type="ECO:0000256" key="6">
    <source>
        <dbReference type="ARBA" id="ARBA00023136"/>
    </source>
</evidence>
<evidence type="ECO:0000256" key="3">
    <source>
        <dbReference type="ARBA" id="ARBA00022475"/>
    </source>
</evidence>
<evidence type="ECO:0000256" key="10">
    <source>
        <dbReference type="SAM" id="MobiDB-lite"/>
    </source>
</evidence>
<evidence type="ECO:0000259" key="11">
    <source>
        <dbReference type="Pfam" id="PF10659"/>
    </source>
</evidence>
<dbReference type="Pfam" id="PF13206">
    <property type="entry name" value="VSG_B"/>
    <property type="match status" value="1"/>
</dbReference>
<evidence type="ECO:0000313" key="13">
    <source>
        <dbReference type="EMBL" id="APD73944.1"/>
    </source>
</evidence>
<protein>
    <submittedName>
        <fullName evidence="13">Variant surface glycoprotein 1125.2051</fullName>
    </submittedName>
</protein>
<organism evidence="13">
    <name type="scientific">Trypanosoma brucei</name>
    <dbReference type="NCBI Taxonomy" id="5691"/>
    <lineage>
        <taxon>Eukaryota</taxon>
        <taxon>Discoba</taxon>
        <taxon>Euglenozoa</taxon>
        <taxon>Kinetoplastea</taxon>
        <taxon>Metakinetoplastina</taxon>
        <taxon>Trypanosomatida</taxon>
        <taxon>Trypanosomatidae</taxon>
        <taxon>Trypanosoma</taxon>
    </lineage>
</organism>
<evidence type="ECO:0000256" key="8">
    <source>
        <dbReference type="ARBA" id="ARBA00023288"/>
    </source>
</evidence>
<evidence type="ECO:0000259" key="12">
    <source>
        <dbReference type="Pfam" id="PF13206"/>
    </source>
</evidence>